<evidence type="ECO:0000256" key="1">
    <source>
        <dbReference type="SAM" id="MobiDB-lite"/>
    </source>
</evidence>
<feature type="compositionally biased region" description="Low complexity" evidence="1">
    <location>
        <begin position="30"/>
        <end position="53"/>
    </location>
</feature>
<feature type="compositionally biased region" description="Low complexity" evidence="1">
    <location>
        <begin position="85"/>
        <end position="110"/>
    </location>
</feature>
<sequence>AAPAVVACPIVSCLTTCGSSDGTPSTKYYSNNSSNSNNNSNDNNSNNNSSSSSCTHNHFTHCIRKLPSNYYMCNPLTYYNIKVPSSTNNSNNYNNSNNHTGGSSSSRLRT</sequence>
<feature type="non-terminal residue" evidence="2">
    <location>
        <position position="1"/>
    </location>
</feature>
<evidence type="ECO:0000313" key="2">
    <source>
        <dbReference type="EMBL" id="CAE8666552.1"/>
    </source>
</evidence>
<name>A0A813J5W6_POLGL</name>
<feature type="region of interest" description="Disordered" evidence="1">
    <location>
        <begin position="84"/>
        <end position="110"/>
    </location>
</feature>
<organism evidence="2 3">
    <name type="scientific">Polarella glacialis</name>
    <name type="common">Dinoflagellate</name>
    <dbReference type="NCBI Taxonomy" id="89957"/>
    <lineage>
        <taxon>Eukaryota</taxon>
        <taxon>Sar</taxon>
        <taxon>Alveolata</taxon>
        <taxon>Dinophyceae</taxon>
        <taxon>Suessiales</taxon>
        <taxon>Suessiaceae</taxon>
        <taxon>Polarella</taxon>
    </lineage>
</organism>
<protein>
    <submittedName>
        <fullName evidence="2">Uncharacterized protein</fullName>
    </submittedName>
</protein>
<accession>A0A813J5W6</accession>
<gene>
    <name evidence="2" type="ORF">PGLA2088_LOCUS16322</name>
</gene>
<feature type="region of interest" description="Disordered" evidence="1">
    <location>
        <begin position="17"/>
        <end position="56"/>
    </location>
</feature>
<dbReference type="EMBL" id="CAJNNW010020627">
    <property type="protein sequence ID" value="CAE8666552.1"/>
    <property type="molecule type" value="Genomic_DNA"/>
</dbReference>
<feature type="compositionally biased region" description="Polar residues" evidence="1">
    <location>
        <begin position="17"/>
        <end position="29"/>
    </location>
</feature>
<reference evidence="2" key="1">
    <citation type="submission" date="2021-02" db="EMBL/GenBank/DDBJ databases">
        <authorList>
            <person name="Dougan E. K."/>
            <person name="Rhodes N."/>
            <person name="Thang M."/>
            <person name="Chan C."/>
        </authorList>
    </citation>
    <scope>NUCLEOTIDE SEQUENCE</scope>
</reference>
<dbReference type="Proteomes" id="UP000626109">
    <property type="component" value="Unassembled WGS sequence"/>
</dbReference>
<comment type="caution">
    <text evidence="2">The sequence shown here is derived from an EMBL/GenBank/DDBJ whole genome shotgun (WGS) entry which is preliminary data.</text>
</comment>
<evidence type="ECO:0000313" key="3">
    <source>
        <dbReference type="Proteomes" id="UP000626109"/>
    </source>
</evidence>
<proteinExistence type="predicted"/>
<dbReference type="AlphaFoldDB" id="A0A813J5W6"/>